<evidence type="ECO:0000313" key="4">
    <source>
        <dbReference type="Proteomes" id="UP000559027"/>
    </source>
</evidence>
<protein>
    <recommendedName>
        <fullName evidence="2">Nephrocystin 3-like N-terminal domain-containing protein</fullName>
    </recommendedName>
</protein>
<dbReference type="EMBL" id="JAACJO010000004">
    <property type="protein sequence ID" value="KAF5359850.1"/>
    <property type="molecule type" value="Genomic_DNA"/>
</dbReference>
<dbReference type="Gene3D" id="3.40.50.300">
    <property type="entry name" value="P-loop containing nucleotide triphosphate hydrolases"/>
    <property type="match status" value="1"/>
</dbReference>
<dbReference type="PANTHER" id="PTHR10039:SF15">
    <property type="entry name" value="NACHT DOMAIN-CONTAINING PROTEIN"/>
    <property type="match status" value="1"/>
</dbReference>
<proteinExistence type="predicted"/>
<keyword evidence="4" id="KW-1185">Reference proteome</keyword>
<organism evidence="3 4">
    <name type="scientific">Leucocoprinus leucothites</name>
    <dbReference type="NCBI Taxonomy" id="201217"/>
    <lineage>
        <taxon>Eukaryota</taxon>
        <taxon>Fungi</taxon>
        <taxon>Dikarya</taxon>
        <taxon>Basidiomycota</taxon>
        <taxon>Agaricomycotina</taxon>
        <taxon>Agaricomycetes</taxon>
        <taxon>Agaricomycetidae</taxon>
        <taxon>Agaricales</taxon>
        <taxon>Agaricineae</taxon>
        <taxon>Agaricaceae</taxon>
        <taxon>Leucocoprinus</taxon>
    </lineage>
</organism>
<feature type="domain" description="Nephrocystin 3-like N-terminal" evidence="2">
    <location>
        <begin position="88"/>
        <end position="245"/>
    </location>
</feature>
<gene>
    <name evidence="3" type="ORF">D9756_002924</name>
</gene>
<dbReference type="Proteomes" id="UP000559027">
    <property type="component" value="Unassembled WGS sequence"/>
</dbReference>
<evidence type="ECO:0000259" key="2">
    <source>
        <dbReference type="Pfam" id="PF24883"/>
    </source>
</evidence>
<comment type="caution">
    <text evidence="3">The sequence shown here is derived from an EMBL/GenBank/DDBJ whole genome shotgun (WGS) entry which is preliminary data.</text>
</comment>
<sequence>MSMFSHSHGFQVANSNITNIDQRISTVNVHNVHNTVDHVENTNRAPSGAGLRELLAHSIPSATHDSSERYPPPLCHPGTREDFISLLTEWGRNTSQDHPRLAWMKGPAGVGKSAIAQSTALALGDDVGATFFFSRPNHRNNPYRFFTSIAHQLAMKHEAFGDFLDQKIHRNPTIVTKSLQFQFDELLIAPVRALKQQGKGLPDMAIFVDGLDECSGQGAQQEIVLLVAKSIRDEDTPFRWIFFSRLEPVLVSTFDRPEVKPFTAQFELTVTRELDPQIHHFLASRLREIREKHGLGESWPTGKDLRALVDISAGLFACAHAIALYIEDPEDATIPKKQLEVVLGLTSRIKVERSSKHPLSSLDLFYMLILERLHPERFTDVQLILLATCLELFQSSSTQIMTYANLLGHSPEDFFIICKSLHAVMKVDSKHITFYHASFMDFIDDPARSAEQCVWSACPRLLRHVMQSLHNIRLSSDFYPIPSLSWQPPKVTRVDFQDQYENLCGAFFELFRWMIMCKIQDDETYRLVKEFDLRRLVLAGHVNVDSGWYDIDRMLPQLKLVQLNGFIRPLRLKNAFESYLRPFCKNRDHFRKYLVGTGRKIIILKTSTPNNPRVSLSSAEFHEYSRGMMEKLKKKLRGQDGEYPWVYKVDESMAESSVT</sequence>
<dbReference type="OrthoDB" id="3038309at2759"/>
<reference evidence="3 4" key="1">
    <citation type="journal article" date="2020" name="ISME J.">
        <title>Uncovering the hidden diversity of litter-decomposition mechanisms in mushroom-forming fungi.</title>
        <authorList>
            <person name="Floudas D."/>
            <person name="Bentzer J."/>
            <person name="Ahren D."/>
            <person name="Johansson T."/>
            <person name="Persson P."/>
            <person name="Tunlid A."/>
        </authorList>
    </citation>
    <scope>NUCLEOTIDE SEQUENCE [LARGE SCALE GENOMIC DNA]</scope>
    <source>
        <strain evidence="3 4">CBS 146.42</strain>
    </source>
</reference>
<name>A0A8H5G7V7_9AGAR</name>
<dbReference type="PANTHER" id="PTHR10039">
    <property type="entry name" value="AMELOGENIN"/>
    <property type="match status" value="1"/>
</dbReference>
<dbReference type="InterPro" id="IPR027417">
    <property type="entry name" value="P-loop_NTPase"/>
</dbReference>
<evidence type="ECO:0000313" key="3">
    <source>
        <dbReference type="EMBL" id="KAF5359850.1"/>
    </source>
</evidence>
<dbReference type="Pfam" id="PF24883">
    <property type="entry name" value="NPHP3_N"/>
    <property type="match status" value="1"/>
</dbReference>
<dbReference type="InterPro" id="IPR056884">
    <property type="entry name" value="NPHP3-like_N"/>
</dbReference>
<accession>A0A8H5G7V7</accession>
<dbReference type="AlphaFoldDB" id="A0A8H5G7V7"/>
<evidence type="ECO:0000256" key="1">
    <source>
        <dbReference type="ARBA" id="ARBA00022737"/>
    </source>
</evidence>
<keyword evidence="1" id="KW-0677">Repeat</keyword>
<dbReference type="SUPFAM" id="SSF52540">
    <property type="entry name" value="P-loop containing nucleoside triphosphate hydrolases"/>
    <property type="match status" value="1"/>
</dbReference>